<feature type="domain" description="Peptidase M43 pregnancy-associated plasma-A" evidence="12">
    <location>
        <begin position="209"/>
        <end position="288"/>
    </location>
</feature>
<evidence type="ECO:0000256" key="8">
    <source>
        <dbReference type="ARBA" id="ARBA00023049"/>
    </source>
</evidence>
<dbReference type="SUPFAM" id="SSF55486">
    <property type="entry name" value="Metalloproteases ('zincins'), catalytic domain"/>
    <property type="match status" value="1"/>
</dbReference>
<dbReference type="InterPro" id="IPR024079">
    <property type="entry name" value="MetalloPept_cat_dom_sf"/>
</dbReference>
<reference evidence="13 14" key="1">
    <citation type="submission" date="2023-10" db="EMBL/GenBank/DDBJ databases">
        <title>Draft genome sequence of Xylaria bambusicola isolate GMP-LS, the root and basal stem rot pathogen of sugarcane in Indonesia.</title>
        <authorList>
            <person name="Selvaraj P."/>
            <person name="Muralishankar V."/>
            <person name="Muruganantham S."/>
            <person name="Sp S."/>
            <person name="Haryani S."/>
            <person name="Lau K.J.X."/>
            <person name="Naqvi N.I."/>
        </authorList>
    </citation>
    <scope>NUCLEOTIDE SEQUENCE [LARGE SCALE GENOMIC DNA]</scope>
    <source>
        <strain evidence="13">GMP-LS</strain>
    </source>
</reference>
<proteinExistence type="inferred from homology"/>
<evidence type="ECO:0000256" key="11">
    <source>
        <dbReference type="SAM" id="SignalP"/>
    </source>
</evidence>
<keyword evidence="5 11" id="KW-0732">Signal</keyword>
<protein>
    <recommendedName>
        <fullName evidence="12">Peptidase M43 pregnancy-associated plasma-A domain-containing protein</fullName>
    </recommendedName>
</protein>
<comment type="similarity">
    <text evidence="2">Belongs to the peptidase M43B family.</text>
</comment>
<organism evidence="13 14">
    <name type="scientific">Xylaria bambusicola</name>
    <dbReference type="NCBI Taxonomy" id="326684"/>
    <lineage>
        <taxon>Eukaryota</taxon>
        <taxon>Fungi</taxon>
        <taxon>Dikarya</taxon>
        <taxon>Ascomycota</taxon>
        <taxon>Pezizomycotina</taxon>
        <taxon>Sordariomycetes</taxon>
        <taxon>Xylariomycetidae</taxon>
        <taxon>Xylariales</taxon>
        <taxon>Xylariaceae</taxon>
        <taxon>Xylaria</taxon>
    </lineage>
</organism>
<evidence type="ECO:0000313" key="13">
    <source>
        <dbReference type="EMBL" id="KAK5625587.1"/>
    </source>
</evidence>
<feature type="region of interest" description="Disordered" evidence="10">
    <location>
        <begin position="238"/>
        <end position="261"/>
    </location>
</feature>
<evidence type="ECO:0000259" key="12">
    <source>
        <dbReference type="Pfam" id="PF05572"/>
    </source>
</evidence>
<evidence type="ECO:0000256" key="2">
    <source>
        <dbReference type="ARBA" id="ARBA00008721"/>
    </source>
</evidence>
<accession>A0AAN7UDM2</accession>
<gene>
    <name evidence="13" type="ORF">RRF57_001303</name>
</gene>
<evidence type="ECO:0000256" key="9">
    <source>
        <dbReference type="ARBA" id="ARBA00023157"/>
    </source>
</evidence>
<dbReference type="PANTHER" id="PTHR47466">
    <property type="match status" value="1"/>
</dbReference>
<keyword evidence="7" id="KW-0862">Zinc</keyword>
<dbReference type="GO" id="GO:0008237">
    <property type="term" value="F:metallopeptidase activity"/>
    <property type="evidence" value="ECO:0007669"/>
    <property type="project" value="UniProtKB-KW"/>
</dbReference>
<dbReference type="Gene3D" id="3.40.390.10">
    <property type="entry name" value="Collagenase (Catalytic Domain)"/>
    <property type="match status" value="1"/>
</dbReference>
<evidence type="ECO:0000256" key="10">
    <source>
        <dbReference type="SAM" id="MobiDB-lite"/>
    </source>
</evidence>
<feature type="signal peptide" evidence="11">
    <location>
        <begin position="1"/>
        <end position="17"/>
    </location>
</feature>
<dbReference type="GO" id="GO:0046872">
    <property type="term" value="F:metal ion binding"/>
    <property type="evidence" value="ECO:0007669"/>
    <property type="project" value="UniProtKB-KW"/>
</dbReference>
<dbReference type="Proteomes" id="UP001305414">
    <property type="component" value="Unassembled WGS sequence"/>
</dbReference>
<name>A0AAN7UDM2_9PEZI</name>
<evidence type="ECO:0000256" key="7">
    <source>
        <dbReference type="ARBA" id="ARBA00022833"/>
    </source>
</evidence>
<keyword evidence="6" id="KW-0378">Hydrolase</keyword>
<dbReference type="PANTHER" id="PTHR47466:SF1">
    <property type="entry name" value="METALLOPROTEASE MEP1 (AFU_ORTHOLOGUE AFUA_1G07730)-RELATED"/>
    <property type="match status" value="1"/>
</dbReference>
<comment type="function">
    <text evidence="1">Secreted metalloproteinase that allows assimilation of proteinaceous substrates.</text>
</comment>
<evidence type="ECO:0000256" key="4">
    <source>
        <dbReference type="ARBA" id="ARBA00022723"/>
    </source>
</evidence>
<keyword evidence="4" id="KW-0479">Metal-binding</keyword>
<keyword evidence="3" id="KW-0645">Protease</keyword>
<keyword evidence="14" id="KW-1185">Reference proteome</keyword>
<evidence type="ECO:0000313" key="14">
    <source>
        <dbReference type="Proteomes" id="UP001305414"/>
    </source>
</evidence>
<dbReference type="AlphaFoldDB" id="A0AAN7UDM2"/>
<dbReference type="Pfam" id="PF05572">
    <property type="entry name" value="Peptidase_M43"/>
    <property type="match status" value="1"/>
</dbReference>
<dbReference type="CDD" id="cd04275">
    <property type="entry name" value="ZnMc_pappalysin_like"/>
    <property type="match status" value="1"/>
</dbReference>
<evidence type="ECO:0000256" key="6">
    <source>
        <dbReference type="ARBA" id="ARBA00022801"/>
    </source>
</evidence>
<evidence type="ECO:0000256" key="3">
    <source>
        <dbReference type="ARBA" id="ARBA00022670"/>
    </source>
</evidence>
<dbReference type="GO" id="GO:0006508">
    <property type="term" value="P:proteolysis"/>
    <property type="evidence" value="ECO:0007669"/>
    <property type="project" value="UniProtKB-KW"/>
</dbReference>
<dbReference type="InterPro" id="IPR008754">
    <property type="entry name" value="Peptidase_M43"/>
</dbReference>
<sequence length="296" mass="32169">MQLAFTSLASLAALVAAVPPNATPANTTVFACGNPPLAAEEHAIMARAFAEERMMKNIQVDAEIPTVNVYFQVIASSEKPDDGWVDFSETGITAKYKLTLVRTVVEVLNDNYNKHGIKFRWAGTIRTINKTWAQGQDVDAMKSQLRMGSYSDLNIYLHPALPDNAAGLCTLPRPVSDAGSYSSDGCQILTGTLPGDGRYNGLNDGKAGVHEVGHWFGLAHTFLNGCNEPGDYVEDTPYEASPPKGGCAERDSCPGKPGNDPIHNHMDYTSGSCHTEFTPGQQTRMHNQWAKYRFGK</sequence>
<dbReference type="EMBL" id="JAWHQM010000002">
    <property type="protein sequence ID" value="KAK5625587.1"/>
    <property type="molecule type" value="Genomic_DNA"/>
</dbReference>
<evidence type="ECO:0000256" key="1">
    <source>
        <dbReference type="ARBA" id="ARBA00003174"/>
    </source>
</evidence>
<feature type="chain" id="PRO_5042967979" description="Peptidase M43 pregnancy-associated plasma-A domain-containing protein" evidence="11">
    <location>
        <begin position="18"/>
        <end position="296"/>
    </location>
</feature>
<keyword evidence="8" id="KW-0482">Metalloprotease</keyword>
<evidence type="ECO:0000256" key="5">
    <source>
        <dbReference type="ARBA" id="ARBA00022729"/>
    </source>
</evidence>
<keyword evidence="9" id="KW-1015">Disulfide bond</keyword>
<comment type="caution">
    <text evidence="13">The sequence shown here is derived from an EMBL/GenBank/DDBJ whole genome shotgun (WGS) entry which is preliminary data.</text>
</comment>